<organism evidence="1 2">
    <name type="scientific">Eleginops maclovinus</name>
    <name type="common">Patagonian blennie</name>
    <name type="synonym">Eleginus maclovinus</name>
    <dbReference type="NCBI Taxonomy" id="56733"/>
    <lineage>
        <taxon>Eukaryota</taxon>
        <taxon>Metazoa</taxon>
        <taxon>Chordata</taxon>
        <taxon>Craniata</taxon>
        <taxon>Vertebrata</taxon>
        <taxon>Euteleostomi</taxon>
        <taxon>Actinopterygii</taxon>
        <taxon>Neopterygii</taxon>
        <taxon>Teleostei</taxon>
        <taxon>Neoteleostei</taxon>
        <taxon>Acanthomorphata</taxon>
        <taxon>Eupercaria</taxon>
        <taxon>Perciformes</taxon>
        <taxon>Notothenioidei</taxon>
        <taxon>Eleginopidae</taxon>
        <taxon>Eleginops</taxon>
    </lineage>
</organism>
<accession>A0AAN7XAG8</accession>
<keyword evidence="2" id="KW-1185">Reference proteome</keyword>
<proteinExistence type="predicted"/>
<evidence type="ECO:0000313" key="2">
    <source>
        <dbReference type="Proteomes" id="UP001346869"/>
    </source>
</evidence>
<dbReference type="AlphaFoldDB" id="A0AAN7XAG8"/>
<dbReference type="Proteomes" id="UP001346869">
    <property type="component" value="Unassembled WGS sequence"/>
</dbReference>
<reference evidence="1 2" key="2">
    <citation type="journal article" date="2023" name="Mol. Biol. Evol.">
        <title>Genomics of Secondarily Temperate Adaptation in the Only Non-Antarctic Icefish.</title>
        <authorList>
            <person name="Rivera-Colon A.G."/>
            <person name="Rayamajhi N."/>
            <person name="Minhas B.F."/>
            <person name="Madrigal G."/>
            <person name="Bilyk K.T."/>
            <person name="Yoon V."/>
            <person name="Hune M."/>
            <person name="Gregory S."/>
            <person name="Cheng C.H.C."/>
            <person name="Catchen J.M."/>
        </authorList>
    </citation>
    <scope>NUCLEOTIDE SEQUENCE [LARGE SCALE GENOMIC DNA]</scope>
    <source>
        <strain evidence="1">JMC-PN-2008</strain>
    </source>
</reference>
<name>A0AAN7XAG8_ELEMC</name>
<dbReference type="EMBL" id="JAUZQC010000016">
    <property type="protein sequence ID" value="KAK5857061.1"/>
    <property type="molecule type" value="Genomic_DNA"/>
</dbReference>
<protein>
    <submittedName>
        <fullName evidence="1">Uncharacterized protein</fullName>
    </submittedName>
</protein>
<comment type="caution">
    <text evidence="1">The sequence shown here is derived from an EMBL/GenBank/DDBJ whole genome shotgun (WGS) entry which is preliminary data.</text>
</comment>
<gene>
    <name evidence="1" type="ORF">PBY51_010328</name>
</gene>
<reference evidence="1 2" key="1">
    <citation type="journal article" date="2023" name="Genes (Basel)">
        <title>Chromosome-Level Genome Assembly and Circadian Gene Repertoire of the Patagonia Blennie Eleginops maclovinus-The Closest Ancestral Proxy of Antarctic Cryonotothenioids.</title>
        <authorList>
            <person name="Cheng C.C."/>
            <person name="Rivera-Colon A.G."/>
            <person name="Minhas B.F."/>
            <person name="Wilson L."/>
            <person name="Rayamajhi N."/>
            <person name="Vargas-Chacoff L."/>
            <person name="Catchen J.M."/>
        </authorList>
    </citation>
    <scope>NUCLEOTIDE SEQUENCE [LARGE SCALE GENOMIC DNA]</scope>
    <source>
        <strain evidence="1">JMC-PN-2008</strain>
    </source>
</reference>
<sequence length="74" mass="8385">MFPLRYFCQYLRLRRGGEEGGERREAAVYSLQTANVLQLFSGPRDAAGDAAEGLRCPAKSAIFCPYPPRSMRQW</sequence>
<evidence type="ECO:0000313" key="1">
    <source>
        <dbReference type="EMBL" id="KAK5857061.1"/>
    </source>
</evidence>